<evidence type="ECO:0000313" key="16">
    <source>
        <dbReference type="EMBL" id="CCI83238.1"/>
    </source>
</evidence>
<keyword evidence="6" id="KW-0378">Hydrolase</keyword>
<dbReference type="CDD" id="cd08971">
    <property type="entry name" value="AcNei2_N"/>
    <property type="match status" value="1"/>
</dbReference>
<keyword evidence="4" id="KW-0227">DNA damage</keyword>
<dbReference type="STRING" id="29321.AAV33_08930"/>
<dbReference type="Gene3D" id="1.10.8.50">
    <property type="match status" value="1"/>
</dbReference>
<evidence type="ECO:0000313" key="17">
    <source>
        <dbReference type="EMBL" id="EJZ81988.1"/>
    </source>
</evidence>
<dbReference type="PANTHER" id="PTHR42697">
    <property type="entry name" value="ENDONUCLEASE 8"/>
    <property type="match status" value="1"/>
</dbReference>
<dbReference type="InterPro" id="IPR012319">
    <property type="entry name" value="FPG_cat"/>
</dbReference>
<keyword evidence="7" id="KW-0862">Zinc</keyword>
<comment type="caution">
    <text evidence="16">The sequence shown here is derived from an EMBL/GenBank/DDBJ whole genome shotgun (WGS) entry which is preliminary data.</text>
</comment>
<keyword evidence="3" id="KW-0479">Metal-binding</keyword>
<evidence type="ECO:0000313" key="19">
    <source>
        <dbReference type="Proteomes" id="UP000011016"/>
    </source>
</evidence>
<comment type="similarity">
    <text evidence="1">Belongs to the FPG family.</text>
</comment>
<name>I7IWT7_9CORY</name>
<reference evidence="17 18" key="2">
    <citation type="submission" date="2012-08" db="EMBL/GenBank/DDBJ databases">
        <title>The Genome Sequence of Turicella otitidis ATCC 51513.</title>
        <authorList>
            <consortium name="The Broad Institute Genome Sequencing Platform"/>
            <person name="Earl A."/>
            <person name="Ward D."/>
            <person name="Feldgarden M."/>
            <person name="Gevers D."/>
            <person name="Huys G."/>
            <person name="Walker B."/>
            <person name="Young S.K."/>
            <person name="Zeng Q."/>
            <person name="Gargeya S."/>
            <person name="Fitzgerald M."/>
            <person name="Haas B."/>
            <person name="Abouelleil A."/>
            <person name="Alvarado L."/>
            <person name="Arachchi H.M."/>
            <person name="Berlin A.M."/>
            <person name="Chapman S.B."/>
            <person name="Goldberg J."/>
            <person name="Griggs A."/>
            <person name="Gujja S."/>
            <person name="Hansen M."/>
            <person name="Howarth C."/>
            <person name="Imamovic A."/>
            <person name="Larimer J."/>
            <person name="McCowen C."/>
            <person name="Montmayeur A."/>
            <person name="Murphy C."/>
            <person name="Neiman D."/>
            <person name="Pearson M."/>
            <person name="Priest M."/>
            <person name="Roberts A."/>
            <person name="Saif S."/>
            <person name="Shea T."/>
            <person name="Sisk P."/>
            <person name="Sykes S."/>
            <person name="Wortman J."/>
            <person name="Nusbaum C."/>
            <person name="Birren B."/>
        </authorList>
    </citation>
    <scope>NUCLEOTIDE SEQUENCE [LARGE SCALE GENOMIC DNA]</scope>
    <source>
        <strain evidence="17 18">ATCC 51513</strain>
    </source>
</reference>
<evidence type="ECO:0000256" key="8">
    <source>
        <dbReference type="ARBA" id="ARBA00023125"/>
    </source>
</evidence>
<dbReference type="PANTHER" id="PTHR42697:SF1">
    <property type="entry name" value="ENDONUCLEASE 8"/>
    <property type="match status" value="1"/>
</dbReference>
<dbReference type="InterPro" id="IPR044090">
    <property type="entry name" value="Nei2_N"/>
</dbReference>
<evidence type="ECO:0000256" key="5">
    <source>
        <dbReference type="ARBA" id="ARBA00022771"/>
    </source>
</evidence>
<dbReference type="EMBL" id="CAJZ01000070">
    <property type="protein sequence ID" value="CCI83238.1"/>
    <property type="molecule type" value="Genomic_DNA"/>
</dbReference>
<dbReference type="OrthoDB" id="9800855at2"/>
<evidence type="ECO:0000256" key="11">
    <source>
        <dbReference type="ARBA" id="ARBA00023268"/>
    </source>
</evidence>
<evidence type="ECO:0000256" key="13">
    <source>
        <dbReference type="PROSITE-ProRule" id="PRU00391"/>
    </source>
</evidence>
<sequence length="282" mass="31551">MPEGDSVFQLSRRLQFMTGRRVRRCQLRVPRYATAELSNTIVRAVWPYGKNLFMQLDGTLLHTHLRMEGTWSIHREGARWRRPGYAARVVLSLEGEGSSYPPIEVVGFDLGHVGLMAARDYRAWARSMGPDVLAPSWTRGGREEAIRRIRLRPERSIGAVLLDQKNLAGVGNEYRAEICFLRGIHPARPVSEVDVAAAVDTARRLMWANRLAPVRVTTGVKRAGETTYVFGRNHRPCRRCGTRIRAGTLGGVDAGGDEGELERVIWWCPTCQPEPGGHLTAS</sequence>
<dbReference type="EC" id="4.2.99.18" evidence="2"/>
<dbReference type="PROSITE" id="PS51066">
    <property type="entry name" value="ZF_FPG_2"/>
    <property type="match status" value="1"/>
</dbReference>
<dbReference type="InterPro" id="IPR010979">
    <property type="entry name" value="Ribosomal_uS13-like_H2TH"/>
</dbReference>
<evidence type="ECO:0000256" key="2">
    <source>
        <dbReference type="ARBA" id="ARBA00012720"/>
    </source>
</evidence>
<dbReference type="Pfam" id="PF06831">
    <property type="entry name" value="H2TH"/>
    <property type="match status" value="1"/>
</dbReference>
<feature type="domain" description="FPG-type" evidence="14">
    <location>
        <begin position="228"/>
        <end position="273"/>
    </location>
</feature>
<dbReference type="SMART" id="SM00898">
    <property type="entry name" value="Fapy_DNA_glyco"/>
    <property type="match status" value="1"/>
</dbReference>
<dbReference type="InterPro" id="IPR035937">
    <property type="entry name" value="FPG_N"/>
</dbReference>
<evidence type="ECO:0000256" key="12">
    <source>
        <dbReference type="ARBA" id="ARBA00023295"/>
    </source>
</evidence>
<dbReference type="GO" id="GO:0008270">
    <property type="term" value="F:zinc ion binding"/>
    <property type="evidence" value="ECO:0007669"/>
    <property type="project" value="UniProtKB-KW"/>
</dbReference>
<proteinExistence type="inferred from homology"/>
<accession>I7IWT7</accession>
<dbReference type="Pfam" id="PF01149">
    <property type="entry name" value="Fapy_DNA_glyco"/>
    <property type="match status" value="1"/>
</dbReference>
<keyword evidence="18" id="KW-1185">Reference proteome</keyword>
<evidence type="ECO:0000256" key="3">
    <source>
        <dbReference type="ARBA" id="ARBA00022723"/>
    </source>
</evidence>
<dbReference type="PROSITE" id="PS51068">
    <property type="entry name" value="FPG_CAT"/>
    <property type="match status" value="1"/>
</dbReference>
<reference evidence="16 19" key="1">
    <citation type="journal article" date="2012" name="J. Bacteriol.">
        <title>Draft Genome Sequence of Turicella otitidis ATCC 51513, Isolated from Middle Ear Fluid from a Child with Otitis Media.</title>
        <authorList>
            <person name="Brinkrolf K."/>
            <person name="Schneider J."/>
            <person name="Knecht M."/>
            <person name="Ruckert C."/>
            <person name="Tauch A."/>
        </authorList>
    </citation>
    <scope>NUCLEOTIDE SEQUENCE [LARGE SCALE GENOMIC DNA]</scope>
    <source>
        <strain evidence="16 19">ATCC 51513</strain>
    </source>
</reference>
<dbReference type="EMBL" id="AHAE01000047">
    <property type="protein sequence ID" value="EJZ81988.1"/>
    <property type="molecule type" value="Genomic_DNA"/>
</dbReference>
<keyword evidence="8" id="KW-0238">DNA-binding</keyword>
<evidence type="ECO:0000313" key="18">
    <source>
        <dbReference type="Proteomes" id="UP000006078"/>
    </source>
</evidence>
<dbReference type="SUPFAM" id="SSF57716">
    <property type="entry name" value="Glucocorticoid receptor-like (DNA-binding domain)"/>
    <property type="match status" value="1"/>
</dbReference>
<evidence type="ECO:0000259" key="15">
    <source>
        <dbReference type="PROSITE" id="PS51068"/>
    </source>
</evidence>
<feature type="domain" description="Formamidopyrimidine-DNA glycosylase catalytic" evidence="15">
    <location>
        <begin position="2"/>
        <end position="125"/>
    </location>
</feature>
<dbReference type="SUPFAM" id="SSF46946">
    <property type="entry name" value="S13-like H2TH domain"/>
    <property type="match status" value="1"/>
</dbReference>
<keyword evidence="11" id="KW-0511">Multifunctional enzyme</keyword>
<evidence type="ECO:0000256" key="9">
    <source>
        <dbReference type="ARBA" id="ARBA00023204"/>
    </source>
</evidence>
<evidence type="ECO:0000256" key="7">
    <source>
        <dbReference type="ARBA" id="ARBA00022833"/>
    </source>
</evidence>
<dbReference type="PATRIC" id="fig|883169.3.peg.1023"/>
<keyword evidence="5 13" id="KW-0863">Zinc-finger</keyword>
<evidence type="ECO:0000256" key="4">
    <source>
        <dbReference type="ARBA" id="ARBA00022763"/>
    </source>
</evidence>
<evidence type="ECO:0000259" key="14">
    <source>
        <dbReference type="PROSITE" id="PS51066"/>
    </source>
</evidence>
<dbReference type="InterPro" id="IPR015886">
    <property type="entry name" value="H2TH_FPG"/>
</dbReference>
<dbReference type="GO" id="GO:0000703">
    <property type="term" value="F:oxidized pyrimidine nucleobase lesion DNA N-glycosylase activity"/>
    <property type="evidence" value="ECO:0007669"/>
    <property type="project" value="TreeGrafter"/>
</dbReference>
<dbReference type="HOGENOM" id="CLU_038423_2_0_11"/>
<gene>
    <name evidence="16" type="primary">nei</name>
    <name evidence="16" type="ORF">BN46_0499</name>
    <name evidence="17" type="ORF">HMPREF9719_01060</name>
</gene>
<dbReference type="GO" id="GO:0140078">
    <property type="term" value="F:class I DNA-(apurinic or apyrimidinic site) endonuclease activity"/>
    <property type="evidence" value="ECO:0007669"/>
    <property type="project" value="UniProtKB-EC"/>
</dbReference>
<keyword evidence="16" id="KW-0255">Endonuclease</keyword>
<dbReference type="SUPFAM" id="SSF81624">
    <property type="entry name" value="N-terminal domain of MutM-like DNA repair proteins"/>
    <property type="match status" value="1"/>
</dbReference>
<keyword evidence="12" id="KW-0326">Glycosidase</keyword>
<dbReference type="eggNOG" id="COG0266">
    <property type="taxonomic scope" value="Bacteria"/>
</dbReference>
<protein>
    <recommendedName>
        <fullName evidence="2">DNA-(apurinic or apyrimidinic site) lyase</fullName>
        <ecNumber evidence="2">4.2.99.18</ecNumber>
    </recommendedName>
</protein>
<dbReference type="Gene3D" id="3.20.190.10">
    <property type="entry name" value="MutM-like, N-terminal"/>
    <property type="match status" value="1"/>
</dbReference>
<dbReference type="SMART" id="SM01232">
    <property type="entry name" value="H2TH"/>
    <property type="match status" value="1"/>
</dbReference>
<evidence type="ECO:0000256" key="10">
    <source>
        <dbReference type="ARBA" id="ARBA00023239"/>
    </source>
</evidence>
<keyword evidence="10 16" id="KW-0456">Lyase</keyword>
<dbReference type="GO" id="GO:0003684">
    <property type="term" value="F:damaged DNA binding"/>
    <property type="evidence" value="ECO:0007669"/>
    <property type="project" value="InterPro"/>
</dbReference>
<dbReference type="Proteomes" id="UP000011016">
    <property type="component" value="Unassembled WGS sequence"/>
</dbReference>
<keyword evidence="9" id="KW-0234">DNA repair</keyword>
<dbReference type="RefSeq" id="WP_004600950.1">
    <property type="nucleotide sequence ID" value="NZ_HF541866.1"/>
</dbReference>
<dbReference type="InterPro" id="IPR000214">
    <property type="entry name" value="Znf_DNA_glyclase/AP_lyase"/>
</dbReference>
<evidence type="ECO:0000256" key="1">
    <source>
        <dbReference type="ARBA" id="ARBA00009409"/>
    </source>
</evidence>
<evidence type="ECO:0000256" key="6">
    <source>
        <dbReference type="ARBA" id="ARBA00022801"/>
    </source>
</evidence>
<organism evidence="16 19">
    <name type="scientific">Corynebacterium otitidis ATCC 51513</name>
    <dbReference type="NCBI Taxonomy" id="883169"/>
    <lineage>
        <taxon>Bacteria</taxon>
        <taxon>Bacillati</taxon>
        <taxon>Actinomycetota</taxon>
        <taxon>Actinomycetes</taxon>
        <taxon>Mycobacteriales</taxon>
        <taxon>Corynebacteriaceae</taxon>
        <taxon>Corynebacterium</taxon>
    </lineage>
</organism>
<dbReference type="Proteomes" id="UP000006078">
    <property type="component" value="Unassembled WGS sequence"/>
</dbReference>
<keyword evidence="16" id="KW-0540">Nuclease</keyword>
<dbReference type="GO" id="GO:0006284">
    <property type="term" value="P:base-excision repair"/>
    <property type="evidence" value="ECO:0007669"/>
    <property type="project" value="InterPro"/>
</dbReference>
<dbReference type="AlphaFoldDB" id="I7IWT7"/>